<feature type="transmembrane region" description="Helical" evidence="14">
    <location>
        <begin position="721"/>
        <end position="739"/>
    </location>
</feature>
<feature type="domain" description="GPI ethanolamine phosphate transferase 1 C-terminal" evidence="16">
    <location>
        <begin position="449"/>
        <end position="939"/>
    </location>
</feature>
<reference evidence="17 18" key="1">
    <citation type="submission" date="2017-03" db="EMBL/GenBank/DDBJ databases">
        <title>Genomes of endolithic fungi from Antarctica.</title>
        <authorList>
            <person name="Coleine C."/>
            <person name="Masonjones S."/>
            <person name="Stajich J.E."/>
        </authorList>
    </citation>
    <scope>NUCLEOTIDE SEQUENCE [LARGE SCALE GENOMIC DNA]</scope>
    <source>
        <strain evidence="17 18">CCFEE 5311</strain>
    </source>
</reference>
<evidence type="ECO:0000256" key="15">
    <source>
        <dbReference type="SAM" id="MobiDB-lite"/>
    </source>
</evidence>
<dbReference type="InterPro" id="IPR017850">
    <property type="entry name" value="Alkaline_phosphatase_core_sf"/>
</dbReference>
<evidence type="ECO:0000256" key="13">
    <source>
        <dbReference type="ARBA" id="ARBA00024850"/>
    </source>
</evidence>
<feature type="transmembrane region" description="Helical" evidence="14">
    <location>
        <begin position="944"/>
        <end position="963"/>
    </location>
</feature>
<dbReference type="GO" id="GO:0005789">
    <property type="term" value="C:endoplasmic reticulum membrane"/>
    <property type="evidence" value="ECO:0007669"/>
    <property type="project" value="UniProtKB-SubCell"/>
</dbReference>
<feature type="transmembrane region" description="Helical" evidence="14">
    <location>
        <begin position="459"/>
        <end position="485"/>
    </location>
</feature>
<evidence type="ECO:0000256" key="2">
    <source>
        <dbReference type="ARBA" id="ARBA00004687"/>
    </source>
</evidence>
<dbReference type="InterPro" id="IPR037671">
    <property type="entry name" value="PIGN_N"/>
</dbReference>
<dbReference type="STRING" id="329885.A0A4U0VHC8"/>
<dbReference type="OrthoDB" id="2748310at2759"/>
<dbReference type="EC" id="2.-.-.-" evidence="14"/>
<dbReference type="PANTHER" id="PTHR12250">
    <property type="entry name" value="PHOSPHATIDYLINOSITOL GLYCAN, CLASS N"/>
    <property type="match status" value="1"/>
</dbReference>
<name>A0A4U0VHC8_9PEZI</name>
<dbReference type="CDD" id="cd16020">
    <property type="entry name" value="GPI_EPT_1"/>
    <property type="match status" value="1"/>
</dbReference>
<keyword evidence="12" id="KW-0961">Cell wall biogenesis/degradation</keyword>
<keyword evidence="6 14" id="KW-0808">Transferase</keyword>
<evidence type="ECO:0000256" key="6">
    <source>
        <dbReference type="ARBA" id="ARBA00022679"/>
    </source>
</evidence>
<evidence type="ECO:0000256" key="11">
    <source>
        <dbReference type="ARBA" id="ARBA00023180"/>
    </source>
</evidence>
<accession>A0A4U0VHC8</accession>
<feature type="compositionally biased region" description="Gly residues" evidence="15">
    <location>
        <begin position="993"/>
        <end position="1004"/>
    </location>
</feature>
<dbReference type="EMBL" id="NAJP01000005">
    <property type="protein sequence ID" value="TKA47665.1"/>
    <property type="molecule type" value="Genomic_DNA"/>
</dbReference>
<evidence type="ECO:0000259" key="16">
    <source>
        <dbReference type="Pfam" id="PF04987"/>
    </source>
</evidence>
<dbReference type="GO" id="GO:0051377">
    <property type="term" value="F:mannose-ethanolamine phosphotransferase activity"/>
    <property type="evidence" value="ECO:0007669"/>
    <property type="project" value="UniProtKB-UniRule"/>
</dbReference>
<evidence type="ECO:0000313" key="18">
    <source>
        <dbReference type="Proteomes" id="UP000310066"/>
    </source>
</evidence>
<feature type="transmembrane region" description="Helical" evidence="14">
    <location>
        <begin position="7"/>
        <end position="29"/>
    </location>
</feature>
<feature type="transmembrane region" description="Helical" evidence="14">
    <location>
        <begin position="682"/>
        <end position="701"/>
    </location>
</feature>
<dbReference type="SUPFAM" id="SSF53649">
    <property type="entry name" value="Alkaline phosphatase-like"/>
    <property type="match status" value="1"/>
</dbReference>
<evidence type="ECO:0000256" key="9">
    <source>
        <dbReference type="ARBA" id="ARBA00022989"/>
    </source>
</evidence>
<dbReference type="InterPro" id="IPR007070">
    <property type="entry name" value="GPI_EtnP_transferase_1"/>
</dbReference>
<comment type="function">
    <text evidence="13 14">Ethanolamine phosphate transferase involved in glycosylphosphatidylinositol-anchor biosynthesis. Transfers ethanolamine phosphate to the first alpha-1,4-linked mannose of the glycosylphosphatidylinositol precursor of GPI-anchor.</text>
</comment>
<comment type="caution">
    <text evidence="17">The sequence shown here is derived from an EMBL/GenBank/DDBJ whole genome shotgun (WGS) entry which is preliminary data.</text>
</comment>
<feature type="transmembrane region" description="Helical" evidence="14">
    <location>
        <begin position="584"/>
        <end position="603"/>
    </location>
</feature>
<keyword evidence="5 14" id="KW-0337">GPI-anchor biosynthesis</keyword>
<dbReference type="PANTHER" id="PTHR12250:SF0">
    <property type="entry name" value="GPI ETHANOLAMINE PHOSPHATE TRANSFERASE 1"/>
    <property type="match status" value="1"/>
</dbReference>
<dbReference type="Pfam" id="PF04987">
    <property type="entry name" value="PigN"/>
    <property type="match status" value="1"/>
</dbReference>
<dbReference type="Gene3D" id="3.40.720.10">
    <property type="entry name" value="Alkaline Phosphatase, subunit A"/>
    <property type="match status" value="1"/>
</dbReference>
<keyword evidence="11" id="KW-0325">Glycoprotein</keyword>
<feature type="transmembrane region" description="Helical" evidence="14">
    <location>
        <begin position="560"/>
        <end position="578"/>
    </location>
</feature>
<evidence type="ECO:0000256" key="4">
    <source>
        <dbReference type="ARBA" id="ARBA00020831"/>
    </source>
</evidence>
<evidence type="ECO:0000256" key="14">
    <source>
        <dbReference type="RuleBase" id="RU367138"/>
    </source>
</evidence>
<feature type="region of interest" description="Disordered" evidence="15">
    <location>
        <begin position="992"/>
        <end position="1012"/>
    </location>
</feature>
<comment type="pathway">
    <text evidence="2 14">Glycolipid biosynthesis; glycosylphosphatidylinositol-anchor biosynthesis.</text>
</comment>
<keyword evidence="7 14" id="KW-0812">Transmembrane</keyword>
<feature type="transmembrane region" description="Helical" evidence="14">
    <location>
        <begin position="746"/>
        <end position="763"/>
    </location>
</feature>
<evidence type="ECO:0000313" key="17">
    <source>
        <dbReference type="EMBL" id="TKA47665.1"/>
    </source>
</evidence>
<dbReference type="UniPathway" id="UPA00196"/>
<comment type="similarity">
    <text evidence="3 14">Belongs to the PIGG/PIGN/PIGO family. PIGN subfamily.</text>
</comment>
<feature type="transmembrane region" description="Helical" evidence="14">
    <location>
        <begin position="610"/>
        <end position="632"/>
    </location>
</feature>
<evidence type="ECO:0000256" key="7">
    <source>
        <dbReference type="ARBA" id="ARBA00022692"/>
    </source>
</evidence>
<feature type="transmembrane region" description="Helical" evidence="14">
    <location>
        <begin position="638"/>
        <end position="657"/>
    </location>
</feature>
<sequence>MARLGRVGFLGVAVVFHVVYLLSIFDVYFRSPIVSGMRAYRVDTAPAPAKRLVLYVGDGLRADKAFQFFPDPSPSANSSSTQEPQPLAPFLRSKVLHEGTFGVSHTRVPTESRPGHVALIAGLYEDVSSVTTGWKLNPVNFDSVFNRSRHTWQWGSPDILPMFSTGAVPGRVTDDTYGAEFEDYSKDATELDYWVFDKVKQLFKDAETDADLNVRMREDKVVFFLHLLGLDTTGHSYRPYSREYLHNIKIVDEGVKEITKLIDDFYNDGETAYVFTADHGMSDWGSHGDGHPDNTRTPLIAWGAGVAKPSTVASGMAPGHEDGFSHDWHLNHVQRHDVAQADVATLMAYLAGLEFPVNSVGELPLSYLTASEGEKANAMLVNAREILEMYHVKEEDKSATVLRYVPYGSFAGVNQTTSDRLTHVETMIGSGQYQQAIKASDELIQLGLQGLRYLQTYDWLFLRTLVTAGYLGWIAFAFTTAVDAYVLDGKYDAERTVTSIAAFASVLVALYGFLFAQMSPFTYYLYSFFPVMFWEEVFVRRKALLAGMNKLLAKSSRQDMLKLALNFAGYIAILEVMVQSYYHRSIYTVCYFLATAWPAFYGSGFLRENALLCATWVLGCISMGVFTLLPAIKVESATMILVGGSLILAVGVLYIALEKTLLVSNAPPGMNRDGLGAMKADGISRGILGAQVGLVALAMLVTRSSVASLQAKQGLPLGTQMVGWLTLVASLVVPFLHALQPRDHYLHRLVVIFLALGPMFVILTISYEGLFYLAIAITLVSWVRLEHRIHQRFSPASSTTSTDSPLDLPTPLAPALSAARDREQALATGDYRSLTLSDARICLFFLFFLQSAFFSTGNIASISSFSLDAVYRLLPIFDPFSQGALLLLKILAPFALVSANLGILTRRLKLRGGSLFAVVMGIGDYLTLRFFWEVKDEGSWLDIGESVTCFVIASMLCVFVAALEALSEVFIRGVEFADDGAGRRKEVVSGNGAMNGGLKSGSGGNNAMATSR</sequence>
<keyword evidence="9 14" id="KW-1133">Transmembrane helix</keyword>
<evidence type="ECO:0000256" key="12">
    <source>
        <dbReference type="ARBA" id="ARBA00023316"/>
    </source>
</evidence>
<feature type="transmembrane region" description="Helical" evidence="14">
    <location>
        <begin position="915"/>
        <end position="932"/>
    </location>
</feature>
<feature type="transmembrane region" description="Helical" evidence="14">
    <location>
        <begin position="497"/>
        <end position="515"/>
    </location>
</feature>
<dbReference type="InterPro" id="IPR017852">
    <property type="entry name" value="GPI_EtnP_transferase_1_C"/>
</dbReference>
<dbReference type="InterPro" id="IPR002591">
    <property type="entry name" value="Phosphodiest/P_Trfase"/>
</dbReference>
<comment type="subcellular location">
    <subcellularLocation>
        <location evidence="1 14">Endoplasmic reticulum membrane</location>
        <topology evidence="1 14">Multi-pass membrane protein</topology>
    </subcellularLocation>
</comment>
<organism evidence="17 18">
    <name type="scientific">Friedmanniomyces endolithicus</name>
    <dbReference type="NCBI Taxonomy" id="329885"/>
    <lineage>
        <taxon>Eukaryota</taxon>
        <taxon>Fungi</taxon>
        <taxon>Dikarya</taxon>
        <taxon>Ascomycota</taxon>
        <taxon>Pezizomycotina</taxon>
        <taxon>Dothideomycetes</taxon>
        <taxon>Dothideomycetidae</taxon>
        <taxon>Mycosphaerellales</taxon>
        <taxon>Teratosphaeriaceae</taxon>
        <taxon>Friedmanniomyces</taxon>
    </lineage>
</organism>
<proteinExistence type="inferred from homology"/>
<dbReference type="AlphaFoldDB" id="A0A4U0VHC8"/>
<feature type="transmembrane region" description="Helical" evidence="14">
    <location>
        <begin position="841"/>
        <end position="863"/>
    </location>
</feature>
<dbReference type="Pfam" id="PF01663">
    <property type="entry name" value="Phosphodiest"/>
    <property type="match status" value="1"/>
</dbReference>
<evidence type="ECO:0000256" key="8">
    <source>
        <dbReference type="ARBA" id="ARBA00022824"/>
    </source>
</evidence>
<evidence type="ECO:0000256" key="5">
    <source>
        <dbReference type="ARBA" id="ARBA00022502"/>
    </source>
</evidence>
<dbReference type="GO" id="GO:0071555">
    <property type="term" value="P:cell wall organization"/>
    <property type="evidence" value="ECO:0007669"/>
    <property type="project" value="UniProtKB-KW"/>
</dbReference>
<keyword evidence="10 14" id="KW-0472">Membrane</keyword>
<evidence type="ECO:0000256" key="10">
    <source>
        <dbReference type="ARBA" id="ARBA00023136"/>
    </source>
</evidence>
<evidence type="ECO:0000256" key="3">
    <source>
        <dbReference type="ARBA" id="ARBA00008400"/>
    </source>
</evidence>
<dbReference type="Proteomes" id="UP000310066">
    <property type="component" value="Unassembled WGS sequence"/>
</dbReference>
<gene>
    <name evidence="17" type="ORF">B0A54_02039</name>
</gene>
<protein>
    <recommendedName>
        <fullName evidence="4 14">GPI ethanolamine phosphate transferase 1</fullName>
        <ecNumber evidence="14">2.-.-.-</ecNumber>
    </recommendedName>
</protein>
<keyword evidence="8 14" id="KW-0256">Endoplasmic reticulum</keyword>
<dbReference type="GO" id="GO:0006506">
    <property type="term" value="P:GPI anchor biosynthetic process"/>
    <property type="evidence" value="ECO:0007669"/>
    <property type="project" value="UniProtKB-UniPathway"/>
</dbReference>
<evidence type="ECO:0000256" key="1">
    <source>
        <dbReference type="ARBA" id="ARBA00004477"/>
    </source>
</evidence>
<dbReference type="FunFam" id="3.40.720.10:FF:000015">
    <property type="entry name" value="GPI ethanolamine phosphate transferase 1"/>
    <property type="match status" value="1"/>
</dbReference>
<feature type="transmembrane region" description="Helical" evidence="14">
    <location>
        <begin position="883"/>
        <end position="903"/>
    </location>
</feature>